<dbReference type="SUPFAM" id="SSF64438">
    <property type="entry name" value="CNF1/YfiH-like putative cysteine hydrolases"/>
    <property type="match status" value="1"/>
</dbReference>
<dbReference type="EMBL" id="LMBR01000033">
    <property type="protein sequence ID" value="KUL32026.1"/>
    <property type="molecule type" value="Genomic_DNA"/>
</dbReference>
<dbReference type="InterPro" id="IPR038371">
    <property type="entry name" value="Cu_polyphenol_OxRdtase_sf"/>
</dbReference>
<evidence type="ECO:0000313" key="12">
    <source>
        <dbReference type="Proteomes" id="UP000053937"/>
    </source>
</evidence>
<reference evidence="11 12" key="1">
    <citation type="submission" date="2015-10" db="EMBL/GenBank/DDBJ databases">
        <title>Draft Genome Sequence of Chlorobium limicola strain Frasassi Growing under Artificial Lighting in the Frasassi Cave System.</title>
        <authorList>
            <person name="Mansor M."/>
            <person name="Macalady J."/>
        </authorList>
    </citation>
    <scope>NUCLEOTIDE SEQUENCE [LARGE SCALE GENOMIC DNA]</scope>
    <source>
        <strain evidence="11 12">Frasassi</strain>
    </source>
</reference>
<evidence type="ECO:0000256" key="1">
    <source>
        <dbReference type="ARBA" id="ARBA00000553"/>
    </source>
</evidence>
<evidence type="ECO:0000256" key="8">
    <source>
        <dbReference type="ARBA" id="ARBA00048968"/>
    </source>
</evidence>
<dbReference type="InterPro" id="IPR011324">
    <property type="entry name" value="Cytotoxic_necrot_fac-like_cat"/>
</dbReference>
<dbReference type="GO" id="GO:0017061">
    <property type="term" value="F:S-methyl-5-thioadenosine phosphorylase activity"/>
    <property type="evidence" value="ECO:0007669"/>
    <property type="project" value="UniProtKB-EC"/>
</dbReference>
<evidence type="ECO:0000256" key="2">
    <source>
        <dbReference type="ARBA" id="ARBA00007353"/>
    </source>
</evidence>
<dbReference type="AlphaFoldDB" id="A0A101JS77"/>
<dbReference type="NCBIfam" id="TIGR00726">
    <property type="entry name" value="peptidoglycan editing factor PgeF"/>
    <property type="match status" value="1"/>
</dbReference>
<gene>
    <name evidence="11" type="ORF">ASB62_02105</name>
</gene>
<comment type="catalytic activity">
    <reaction evidence="7">
        <text>adenosine + H2O + H(+) = inosine + NH4(+)</text>
        <dbReference type="Rhea" id="RHEA:24408"/>
        <dbReference type="ChEBI" id="CHEBI:15377"/>
        <dbReference type="ChEBI" id="CHEBI:15378"/>
        <dbReference type="ChEBI" id="CHEBI:16335"/>
        <dbReference type="ChEBI" id="CHEBI:17596"/>
        <dbReference type="ChEBI" id="CHEBI:28938"/>
        <dbReference type="EC" id="3.5.4.4"/>
    </reaction>
    <physiologicalReaction direction="left-to-right" evidence="7">
        <dbReference type="Rhea" id="RHEA:24409"/>
    </physiologicalReaction>
</comment>
<comment type="caution">
    <text evidence="11">The sequence shown here is derived from an EMBL/GenBank/DDBJ whole genome shotgun (WGS) entry which is preliminary data.</text>
</comment>
<proteinExistence type="inferred from homology"/>
<sequence length="251" mass="26984">MLPEYLVPGIFSGINNLVALQTTRNGGASPTPFNSFNFGKNTGDSVGNVSMNTVALCSFLNIGPDTLAGSDQVHGTEILHVREPGFYSGYDALITAEQGVYLCIYTADCFPVLIFDPVNRAAAAIHAGWKGTACMIVPKTITVMQQRFKSNPDDLLAWIGTGISQAAYEVEFAVADNFSPTHYKATPSGNGKYLLDLAGANREQLLHSGVPEKQIETSTFCSARDSNLFFSYRRDAGKTGRMVSLIGLTPP</sequence>
<organism evidence="11 12">
    <name type="scientific">Chlorobium limicola</name>
    <dbReference type="NCBI Taxonomy" id="1092"/>
    <lineage>
        <taxon>Bacteria</taxon>
        <taxon>Pseudomonadati</taxon>
        <taxon>Chlorobiota</taxon>
        <taxon>Chlorobiia</taxon>
        <taxon>Chlorobiales</taxon>
        <taxon>Chlorobiaceae</taxon>
        <taxon>Chlorobium/Pelodictyon group</taxon>
        <taxon>Chlorobium</taxon>
    </lineage>
</organism>
<dbReference type="GO" id="GO:0016787">
    <property type="term" value="F:hydrolase activity"/>
    <property type="evidence" value="ECO:0007669"/>
    <property type="project" value="UniProtKB-KW"/>
</dbReference>
<dbReference type="InterPro" id="IPR003730">
    <property type="entry name" value="Cu_polyphenol_OxRdtase"/>
</dbReference>
<evidence type="ECO:0000256" key="5">
    <source>
        <dbReference type="ARBA" id="ARBA00022801"/>
    </source>
</evidence>
<evidence type="ECO:0000256" key="3">
    <source>
        <dbReference type="ARBA" id="ARBA00022679"/>
    </source>
</evidence>
<keyword evidence="3" id="KW-0808">Transferase</keyword>
<comment type="similarity">
    <text evidence="2 10">Belongs to the purine nucleoside phosphorylase YfiH/LACC1 family.</text>
</comment>
<keyword evidence="6" id="KW-0862">Zinc</keyword>
<evidence type="ECO:0000256" key="7">
    <source>
        <dbReference type="ARBA" id="ARBA00047989"/>
    </source>
</evidence>
<dbReference type="GO" id="GO:0005507">
    <property type="term" value="F:copper ion binding"/>
    <property type="evidence" value="ECO:0007669"/>
    <property type="project" value="TreeGrafter"/>
</dbReference>
<protein>
    <recommendedName>
        <fullName evidence="10">Purine nucleoside phosphorylase</fullName>
    </recommendedName>
</protein>
<dbReference type="Gene3D" id="3.60.140.10">
    <property type="entry name" value="CNF1/YfiH-like putative cysteine hydrolases"/>
    <property type="match status" value="1"/>
</dbReference>
<evidence type="ECO:0000256" key="4">
    <source>
        <dbReference type="ARBA" id="ARBA00022723"/>
    </source>
</evidence>
<evidence type="ECO:0000256" key="6">
    <source>
        <dbReference type="ARBA" id="ARBA00022833"/>
    </source>
</evidence>
<evidence type="ECO:0000256" key="9">
    <source>
        <dbReference type="ARBA" id="ARBA00049893"/>
    </source>
</evidence>
<name>A0A101JS77_CHLLI</name>
<dbReference type="PANTHER" id="PTHR30616">
    <property type="entry name" value="UNCHARACTERIZED PROTEIN YFIH"/>
    <property type="match status" value="1"/>
</dbReference>
<dbReference type="OrthoDB" id="4279at2"/>
<evidence type="ECO:0000313" key="11">
    <source>
        <dbReference type="EMBL" id="KUL32026.1"/>
    </source>
</evidence>
<keyword evidence="5" id="KW-0378">Hydrolase</keyword>
<keyword evidence="4" id="KW-0479">Metal-binding</keyword>
<dbReference type="Pfam" id="PF02578">
    <property type="entry name" value="Cu-oxidase_4"/>
    <property type="match status" value="1"/>
</dbReference>
<dbReference type="PANTHER" id="PTHR30616:SF2">
    <property type="entry name" value="PURINE NUCLEOSIDE PHOSPHORYLASE LACC1"/>
    <property type="match status" value="1"/>
</dbReference>
<comment type="catalytic activity">
    <reaction evidence="1">
        <text>inosine + phosphate = alpha-D-ribose 1-phosphate + hypoxanthine</text>
        <dbReference type="Rhea" id="RHEA:27646"/>
        <dbReference type="ChEBI" id="CHEBI:17368"/>
        <dbReference type="ChEBI" id="CHEBI:17596"/>
        <dbReference type="ChEBI" id="CHEBI:43474"/>
        <dbReference type="ChEBI" id="CHEBI:57720"/>
        <dbReference type="EC" id="2.4.2.1"/>
    </reaction>
    <physiologicalReaction direction="left-to-right" evidence="1">
        <dbReference type="Rhea" id="RHEA:27647"/>
    </physiologicalReaction>
</comment>
<accession>A0A101JS77</accession>
<keyword evidence="12" id="KW-1185">Reference proteome</keyword>
<dbReference type="Proteomes" id="UP000053937">
    <property type="component" value="Unassembled WGS sequence"/>
</dbReference>
<evidence type="ECO:0000256" key="10">
    <source>
        <dbReference type="RuleBase" id="RU361274"/>
    </source>
</evidence>
<comment type="catalytic activity">
    <reaction evidence="9">
        <text>S-methyl-5'-thioadenosine + phosphate = 5-(methylsulfanyl)-alpha-D-ribose 1-phosphate + adenine</text>
        <dbReference type="Rhea" id="RHEA:11852"/>
        <dbReference type="ChEBI" id="CHEBI:16708"/>
        <dbReference type="ChEBI" id="CHEBI:17509"/>
        <dbReference type="ChEBI" id="CHEBI:43474"/>
        <dbReference type="ChEBI" id="CHEBI:58533"/>
        <dbReference type="EC" id="2.4.2.28"/>
    </reaction>
    <physiologicalReaction direction="left-to-right" evidence="9">
        <dbReference type="Rhea" id="RHEA:11853"/>
    </physiologicalReaction>
</comment>
<comment type="catalytic activity">
    <reaction evidence="8">
        <text>adenosine + phosphate = alpha-D-ribose 1-phosphate + adenine</text>
        <dbReference type="Rhea" id="RHEA:27642"/>
        <dbReference type="ChEBI" id="CHEBI:16335"/>
        <dbReference type="ChEBI" id="CHEBI:16708"/>
        <dbReference type="ChEBI" id="CHEBI:43474"/>
        <dbReference type="ChEBI" id="CHEBI:57720"/>
        <dbReference type="EC" id="2.4.2.1"/>
    </reaction>
    <physiologicalReaction direction="left-to-right" evidence="8">
        <dbReference type="Rhea" id="RHEA:27643"/>
    </physiologicalReaction>
</comment>
<dbReference type="CDD" id="cd16833">
    <property type="entry name" value="YfiH"/>
    <property type="match status" value="1"/>
</dbReference>